<evidence type="ECO:0000259" key="3">
    <source>
        <dbReference type="PROSITE" id="PS51184"/>
    </source>
</evidence>
<evidence type="ECO:0000313" key="5">
    <source>
        <dbReference type="EMBL" id="CAF1215818.1"/>
    </source>
</evidence>
<dbReference type="Proteomes" id="UP000663828">
    <property type="component" value="Unassembled WGS sequence"/>
</dbReference>
<dbReference type="Proteomes" id="UP000663852">
    <property type="component" value="Unassembled WGS sequence"/>
</dbReference>
<dbReference type="EMBL" id="CAJNOJ010000149">
    <property type="protein sequence ID" value="CAF1202320.1"/>
    <property type="molecule type" value="Genomic_DNA"/>
</dbReference>
<feature type="domain" description="RRM" evidence="2">
    <location>
        <begin position="562"/>
        <end position="645"/>
    </location>
</feature>
<keyword evidence="6" id="KW-1185">Reference proteome</keyword>
<evidence type="ECO:0000313" key="6">
    <source>
        <dbReference type="Proteomes" id="UP000663828"/>
    </source>
</evidence>
<feature type="domain" description="JmjC" evidence="3">
    <location>
        <begin position="136"/>
        <end position="284"/>
    </location>
</feature>
<dbReference type="SMART" id="SM00360">
    <property type="entry name" value="RRM"/>
    <property type="match status" value="2"/>
</dbReference>
<dbReference type="GO" id="GO:0005634">
    <property type="term" value="C:nucleus"/>
    <property type="evidence" value="ECO:0007669"/>
    <property type="project" value="TreeGrafter"/>
</dbReference>
<gene>
    <name evidence="4" type="ORF">EDS130_LOCUS25438</name>
    <name evidence="5" type="ORF">XAT740_LOCUS24439</name>
</gene>
<evidence type="ECO:0000313" key="4">
    <source>
        <dbReference type="EMBL" id="CAF1202320.1"/>
    </source>
</evidence>
<dbReference type="PANTHER" id="PTHR10694">
    <property type="entry name" value="LYSINE-SPECIFIC DEMETHYLASE"/>
    <property type="match status" value="1"/>
</dbReference>
<dbReference type="PROSITE" id="PS51184">
    <property type="entry name" value="JMJC"/>
    <property type="match status" value="1"/>
</dbReference>
<dbReference type="OrthoDB" id="9988998at2759"/>
<dbReference type="SUPFAM" id="SSF51197">
    <property type="entry name" value="Clavaminate synthase-like"/>
    <property type="match status" value="1"/>
</dbReference>
<dbReference type="InterPro" id="IPR012677">
    <property type="entry name" value="Nucleotide-bd_a/b_plait_sf"/>
</dbReference>
<name>A0A814WHH9_ADIRI</name>
<organism evidence="4 7">
    <name type="scientific">Adineta ricciae</name>
    <name type="common">Rotifer</name>
    <dbReference type="NCBI Taxonomy" id="249248"/>
    <lineage>
        <taxon>Eukaryota</taxon>
        <taxon>Metazoa</taxon>
        <taxon>Spiralia</taxon>
        <taxon>Gnathifera</taxon>
        <taxon>Rotifera</taxon>
        <taxon>Eurotatoria</taxon>
        <taxon>Bdelloidea</taxon>
        <taxon>Adinetida</taxon>
        <taxon>Adinetidae</taxon>
        <taxon>Adineta</taxon>
    </lineage>
</organism>
<evidence type="ECO:0000313" key="7">
    <source>
        <dbReference type="Proteomes" id="UP000663852"/>
    </source>
</evidence>
<accession>A0A814WHH9</accession>
<dbReference type="InterPro" id="IPR000504">
    <property type="entry name" value="RRM_dom"/>
</dbReference>
<proteinExistence type="predicted"/>
<comment type="caution">
    <text evidence="4">The sequence shown here is derived from an EMBL/GenBank/DDBJ whole genome shotgun (WGS) entry which is preliminary data.</text>
</comment>
<dbReference type="SMART" id="SM00558">
    <property type="entry name" value="JmjC"/>
    <property type="match status" value="1"/>
</dbReference>
<dbReference type="CDD" id="cd00590">
    <property type="entry name" value="RRM_SF"/>
    <property type="match status" value="2"/>
</dbReference>
<dbReference type="GO" id="GO:0032454">
    <property type="term" value="F:histone H3K9 demethylase activity"/>
    <property type="evidence" value="ECO:0007669"/>
    <property type="project" value="TreeGrafter"/>
</dbReference>
<dbReference type="GO" id="GO:0003723">
    <property type="term" value="F:RNA binding"/>
    <property type="evidence" value="ECO:0007669"/>
    <property type="project" value="UniProtKB-UniRule"/>
</dbReference>
<dbReference type="InterPro" id="IPR035979">
    <property type="entry name" value="RBD_domain_sf"/>
</dbReference>
<protein>
    <recommendedName>
        <fullName evidence="8">RRM domain-containing protein</fullName>
    </recommendedName>
</protein>
<dbReference type="SUPFAM" id="SSF54928">
    <property type="entry name" value="RNA-binding domain, RBD"/>
    <property type="match status" value="1"/>
</dbReference>
<dbReference type="EMBL" id="CAJNOR010001891">
    <property type="protein sequence ID" value="CAF1215818.1"/>
    <property type="molecule type" value="Genomic_DNA"/>
</dbReference>
<dbReference type="Gene3D" id="2.60.120.650">
    <property type="entry name" value="Cupin"/>
    <property type="match status" value="1"/>
</dbReference>
<evidence type="ECO:0000259" key="2">
    <source>
        <dbReference type="PROSITE" id="PS50102"/>
    </source>
</evidence>
<dbReference type="PANTHER" id="PTHR10694:SF7">
    <property type="entry name" value="[HISTONE H3]-TRIMETHYL-L-LYSINE(9) DEMETHYLASE"/>
    <property type="match status" value="1"/>
</dbReference>
<sequence length="655" mass="76241">MLSVPNEIPTFEADSDKLENISSFLYLHEHVLKEYGGLKIQLNENCQLALKKRLLHPLSLQVQRVQQNVKDYGVYSIQSEVGYQQPNSDGLHIENETNFWSYLSNGNEKRTLQSNISIIRNKSLFYKKWNKKYFSIHRVLQQCLLKLAGKRFIDNMHSNLLYTDGNCAIFPLETHPNKLSTMIYHHQGGPRYWYIIPSSQEHLLQRYFLSNKCVYHQQHLIDPNVLDRFNIRYHRIVQQSNEIIVLASGSYHESFSLGGLLNESIDFALPHWINDDHILNQYDSCQCPAEQTKFDQRIPSYLFDKNDVKRCIERYLQEFSQKGLCFDYYNDSGIDFIDLGEKNSSMEKKRSSECPEESPTLFFNQNFQVQNIEEEKDFDRINTFSNIPINNYEYLSDYENLLTNECVQPSSLLSRTIRNSYEELDSIDDLFNVILNDSSTDTEQQNLLTNTDEKHDRKISKADLGFLKHSNCYRTLLLCNISLDITKNHLYKHFPAAVKITIKPCQTSSSTNYAIIRYKKAKDAKRDFLSPPNLASFGSKCSLTYENEFAFGVSVDQTYNDRKIVVQNIPQYVTETDFQNLFPNCVVSRYCPAKTIIRPDNSIKKHFTGYAFLLCDTIEDRINIMKNPEQYKLDGQPLKISLYREKGVISSEGCS</sequence>
<evidence type="ECO:0008006" key="8">
    <source>
        <dbReference type="Google" id="ProtNLM"/>
    </source>
</evidence>
<dbReference type="InterPro" id="IPR003347">
    <property type="entry name" value="JmjC_dom"/>
</dbReference>
<evidence type="ECO:0000256" key="1">
    <source>
        <dbReference type="PROSITE-ProRule" id="PRU00176"/>
    </source>
</evidence>
<dbReference type="PROSITE" id="PS50102">
    <property type="entry name" value="RRM"/>
    <property type="match status" value="1"/>
</dbReference>
<keyword evidence="1" id="KW-0694">RNA-binding</keyword>
<dbReference type="GO" id="GO:0010468">
    <property type="term" value="P:regulation of gene expression"/>
    <property type="evidence" value="ECO:0007669"/>
    <property type="project" value="TreeGrafter"/>
</dbReference>
<dbReference type="GO" id="GO:0051864">
    <property type="term" value="F:histone H3K36 demethylase activity"/>
    <property type="evidence" value="ECO:0007669"/>
    <property type="project" value="TreeGrafter"/>
</dbReference>
<dbReference type="AlphaFoldDB" id="A0A814WHH9"/>
<reference evidence="4" key="1">
    <citation type="submission" date="2021-02" db="EMBL/GenBank/DDBJ databases">
        <authorList>
            <person name="Nowell W R."/>
        </authorList>
    </citation>
    <scope>NUCLEOTIDE SEQUENCE</scope>
</reference>
<dbReference type="Gene3D" id="3.30.70.330">
    <property type="match status" value="1"/>
</dbReference>
<dbReference type="GO" id="GO:0000785">
    <property type="term" value="C:chromatin"/>
    <property type="evidence" value="ECO:0007669"/>
    <property type="project" value="TreeGrafter"/>
</dbReference>
<dbReference type="Pfam" id="PF02373">
    <property type="entry name" value="JmjC"/>
    <property type="match status" value="1"/>
</dbReference>